<dbReference type="AlphaFoldDB" id="D4XS15"/>
<reference evidence="2" key="1">
    <citation type="submission" date="2010-03" db="EMBL/GenBank/DDBJ databases">
        <title>Complete sequence of Mobiluncus curtisii ATCC 43063.</title>
        <authorList>
            <person name="Muzny D."/>
            <person name="Qin X."/>
            <person name="Deng J."/>
            <person name="Jiang H."/>
            <person name="Liu Y."/>
            <person name="Qu J."/>
            <person name="Song X.-Z."/>
            <person name="Zhang L."/>
            <person name="Thornton R."/>
            <person name="Coyle M."/>
            <person name="Francisco L."/>
            <person name="Jackson L."/>
            <person name="Javaid M."/>
            <person name="Korchina V."/>
            <person name="Kovar C."/>
            <person name="Mata R."/>
            <person name="Mathew T."/>
            <person name="Ngo R."/>
            <person name="Nguyen L."/>
            <person name="Nguyen N."/>
            <person name="Okwuonu G."/>
            <person name="Ongeri F."/>
            <person name="Pham C."/>
            <person name="Simmons D."/>
            <person name="Wilczek-Boney K."/>
            <person name="Hale W."/>
            <person name="Jakkamsetti A."/>
            <person name="Pham P."/>
            <person name="Ruth R."/>
            <person name="San Lucas F."/>
            <person name="Warren J."/>
            <person name="Zhang J."/>
            <person name="Zhao Z."/>
            <person name="Zhou C."/>
            <person name="Zhu D."/>
            <person name="Lee S."/>
            <person name="Bess C."/>
            <person name="Blankenburg K."/>
            <person name="Forbes L."/>
            <person name="Fu Q."/>
            <person name="Gubbala S."/>
            <person name="Hirani K."/>
            <person name="Jayaseelan J.C."/>
            <person name="Lara F."/>
            <person name="Munidasa M."/>
            <person name="Palculict T."/>
            <person name="Patil S."/>
            <person name="Pu L.-L."/>
            <person name="Saada N."/>
            <person name="Tang L."/>
            <person name="Weissenberger G."/>
            <person name="Zhu Y."/>
            <person name="Hemphill L."/>
            <person name="Shang Y."/>
            <person name="Youmans B."/>
            <person name="Ayvaz T."/>
            <person name="Ross M."/>
            <person name="Santibanez J."/>
            <person name="Aqrawi P."/>
            <person name="Gross S."/>
            <person name="Joshi V."/>
            <person name="Fowler G."/>
            <person name="Nazareth L."/>
            <person name="Reid J."/>
            <person name="Worley K."/>
            <person name="Petrosino J."/>
            <person name="Highlander S."/>
            <person name="Gibbs R."/>
            <person name="Gibbs R."/>
        </authorList>
    </citation>
    <scope>NUCLEOTIDE SEQUENCE [LARGE SCALE GENOMIC DNA]</scope>
    <source>
        <strain evidence="2">ATCC 19194</strain>
    </source>
</reference>
<sequence>MHFKTNLLLFSVGNSNLIHVMMNIQKQANISDTTRHSCCQQ</sequence>
<comment type="caution">
    <text evidence="1">The sequence shown here is derived from an EMBL/GenBank/DDBJ whole genome shotgun (WGS) entry which is preliminary data.</text>
</comment>
<dbReference type="EMBL" id="ADMT01000193">
    <property type="protein sequence ID" value="EFF82017.1"/>
    <property type="molecule type" value="Genomic_DNA"/>
</dbReference>
<protein>
    <submittedName>
        <fullName evidence="1">Uncharacterized protein</fullName>
    </submittedName>
</protein>
<dbReference type="HOGENOM" id="CLU_3264287_0_0_6"/>
<gene>
    <name evidence="1" type="ORF">HMP0015_2507</name>
</gene>
<evidence type="ECO:0000313" key="2">
    <source>
        <dbReference type="Proteomes" id="UP000003085"/>
    </source>
</evidence>
<organism evidence="1 2">
    <name type="scientific">Acinetobacter haemolyticus ATCC 19194</name>
    <dbReference type="NCBI Taxonomy" id="707232"/>
    <lineage>
        <taxon>Bacteria</taxon>
        <taxon>Pseudomonadati</taxon>
        <taxon>Pseudomonadota</taxon>
        <taxon>Gammaproteobacteria</taxon>
        <taxon>Moraxellales</taxon>
        <taxon>Moraxellaceae</taxon>
        <taxon>Acinetobacter</taxon>
    </lineage>
</organism>
<name>D4XS15_ACIHA</name>
<accession>D4XS15</accession>
<dbReference type="Proteomes" id="UP000003085">
    <property type="component" value="Unassembled WGS sequence"/>
</dbReference>
<proteinExistence type="predicted"/>
<evidence type="ECO:0000313" key="1">
    <source>
        <dbReference type="EMBL" id="EFF82017.1"/>
    </source>
</evidence>